<dbReference type="InterPro" id="IPR001347">
    <property type="entry name" value="SIS_dom"/>
</dbReference>
<keyword evidence="3" id="KW-1185">Reference proteome</keyword>
<protein>
    <submittedName>
        <fullName evidence="2">Fructoselysine-6-phosphate deglycase</fullName>
    </submittedName>
</protein>
<dbReference type="Pfam" id="PF01380">
    <property type="entry name" value="SIS"/>
    <property type="match status" value="1"/>
</dbReference>
<dbReference type="InterPro" id="IPR035488">
    <property type="entry name" value="FrlB_SIS"/>
</dbReference>
<reference evidence="2 3" key="1">
    <citation type="submission" date="2019-03" db="EMBL/GenBank/DDBJ databases">
        <title>Genomic Encyclopedia of Type Strains, Phase IV (KMG-IV): sequencing the most valuable type-strain genomes for metagenomic binning, comparative biology and taxonomic classification.</title>
        <authorList>
            <person name="Goeker M."/>
        </authorList>
    </citation>
    <scope>NUCLEOTIDE SEQUENCE [LARGE SCALE GENOMIC DNA]</scope>
    <source>
        <strain evidence="2 3">DSM 100433</strain>
    </source>
</reference>
<dbReference type="GO" id="GO:0006002">
    <property type="term" value="P:fructose 6-phosphate metabolic process"/>
    <property type="evidence" value="ECO:0007669"/>
    <property type="project" value="TreeGrafter"/>
</dbReference>
<dbReference type="RefSeq" id="WP_079699158.1">
    <property type="nucleotide sequence ID" value="NZ_JADNAH010000011.1"/>
</dbReference>
<dbReference type="PROSITE" id="PS51464">
    <property type="entry name" value="SIS"/>
    <property type="match status" value="1"/>
</dbReference>
<proteinExistence type="predicted"/>
<evidence type="ECO:0000259" key="1">
    <source>
        <dbReference type="PROSITE" id="PS51464"/>
    </source>
</evidence>
<feature type="domain" description="SIS" evidence="1">
    <location>
        <begin position="27"/>
        <end position="156"/>
    </location>
</feature>
<dbReference type="InterPro" id="IPR046348">
    <property type="entry name" value="SIS_dom_sf"/>
</dbReference>
<dbReference type="Proteomes" id="UP000294682">
    <property type="component" value="Unassembled WGS sequence"/>
</dbReference>
<dbReference type="GO" id="GO:0004360">
    <property type="term" value="F:glutamine-fructose-6-phosphate transaminase (isomerizing) activity"/>
    <property type="evidence" value="ECO:0007669"/>
    <property type="project" value="TreeGrafter"/>
</dbReference>
<dbReference type="Gene3D" id="3.40.50.10490">
    <property type="entry name" value="Glucose-6-phosphate isomerase like protein, domain 1"/>
    <property type="match status" value="2"/>
</dbReference>
<dbReference type="CDD" id="cd05710">
    <property type="entry name" value="SIS_1"/>
    <property type="match status" value="1"/>
</dbReference>
<evidence type="ECO:0000313" key="2">
    <source>
        <dbReference type="EMBL" id="TCL42273.1"/>
    </source>
</evidence>
<accession>A0A9X8UIH8</accession>
<dbReference type="AlphaFoldDB" id="A0A9X8UIH8"/>
<dbReference type="PANTHER" id="PTHR10937:SF14">
    <property type="entry name" value="FRUCTOSELYSINE 6-PHOSPHATE DEGLYCASE"/>
    <property type="match status" value="1"/>
</dbReference>
<dbReference type="PIRSF" id="PIRSF009290">
    <property type="entry name" value="FrlB"/>
    <property type="match status" value="1"/>
</dbReference>
<dbReference type="GO" id="GO:0006047">
    <property type="term" value="P:UDP-N-acetylglucosamine metabolic process"/>
    <property type="evidence" value="ECO:0007669"/>
    <property type="project" value="TreeGrafter"/>
</dbReference>
<dbReference type="SUPFAM" id="SSF53697">
    <property type="entry name" value="SIS domain"/>
    <property type="match status" value="1"/>
</dbReference>
<dbReference type="InterPro" id="IPR024713">
    <property type="entry name" value="Fructosamine_deglycase_FrlB"/>
</dbReference>
<organism evidence="2 3">
    <name type="scientific">Harryflintia acetispora</name>
    <dbReference type="NCBI Taxonomy" id="1849041"/>
    <lineage>
        <taxon>Bacteria</taxon>
        <taxon>Bacillati</taxon>
        <taxon>Bacillota</taxon>
        <taxon>Clostridia</taxon>
        <taxon>Eubacteriales</taxon>
        <taxon>Oscillospiraceae</taxon>
        <taxon>Harryflintia</taxon>
    </lineage>
</organism>
<dbReference type="EMBL" id="SLUK01000011">
    <property type="protein sequence ID" value="TCL42273.1"/>
    <property type="molecule type" value="Genomic_DNA"/>
</dbReference>
<name>A0A9X8UIH8_9FIRM</name>
<comment type="caution">
    <text evidence="2">The sequence shown here is derived from an EMBL/GenBank/DDBJ whole genome shotgun (WGS) entry which is preliminary data.</text>
</comment>
<sequence>MFKFDEAKFLANEKKAIEFIPKVEKIVDEVCEKGYSNIFFVGIGGTITYEWQVESIIKSMSTLDLYVENAAEFLTVGNKKFTKDSIVVIQSASGDTKEVVQAVDYAHEVGAKVIGFVEKEGSPLAKSVDYLILEEAGGTWYFWYTLAGRFMKNHGDFADYDKFMAELKTMPELLVDVKKKADAPADAYAKKHRDDAIQYLVGSGNLWGEAYCYAMCIMEEMQWMRTKSISGADFFHGTLEVIGRDDSVILFKGEDAARKLMDRVENFVNTICANVTVFDTADYELKGISKEFRGMMSPIVMANVTERISKYLEEYGKHPLAIRRYYRRLDY</sequence>
<dbReference type="GO" id="GO:0097367">
    <property type="term" value="F:carbohydrate derivative binding"/>
    <property type="evidence" value="ECO:0007669"/>
    <property type="project" value="InterPro"/>
</dbReference>
<gene>
    <name evidence="2" type="ORF">EDD78_11136</name>
</gene>
<dbReference type="PANTHER" id="PTHR10937">
    <property type="entry name" value="GLUCOSAMINE--FRUCTOSE-6-PHOSPHATE AMINOTRANSFERASE, ISOMERIZING"/>
    <property type="match status" value="1"/>
</dbReference>
<evidence type="ECO:0000313" key="3">
    <source>
        <dbReference type="Proteomes" id="UP000294682"/>
    </source>
</evidence>
<dbReference type="OrthoDB" id="9782098at2"/>
<dbReference type="GO" id="GO:0006487">
    <property type="term" value="P:protein N-linked glycosylation"/>
    <property type="evidence" value="ECO:0007669"/>
    <property type="project" value="TreeGrafter"/>
</dbReference>